<dbReference type="PANTHER" id="PTHR42637:SF1">
    <property type="entry name" value="TRNA 2-(METHYLSULFANYL)-N(6)-ISOPENTENYLADENOSINE(37) HYDROXYLASE"/>
    <property type="match status" value="1"/>
</dbReference>
<gene>
    <name evidence="1" type="ORF">METZ01_LOCUS227668</name>
</gene>
<dbReference type="AlphaFoldDB" id="A0A382GJ91"/>
<protein>
    <recommendedName>
        <fullName evidence="2">tRNA-(Ms[2]io[6]A)-hydroxylase</fullName>
    </recommendedName>
</protein>
<dbReference type="InterPro" id="IPR012347">
    <property type="entry name" value="Ferritin-like"/>
</dbReference>
<dbReference type="Pfam" id="PF06175">
    <property type="entry name" value="MiaE"/>
    <property type="match status" value="1"/>
</dbReference>
<dbReference type="PANTHER" id="PTHR42637">
    <property type="entry name" value="TRNA-(MS[2]IO[6]A)-HYDROXYLASE"/>
    <property type="match status" value="1"/>
</dbReference>
<dbReference type="InterPro" id="IPR010386">
    <property type="entry name" value="tRNA-Hydrxlase_MiaE"/>
</dbReference>
<name>A0A382GJ91_9ZZZZ</name>
<sequence length="156" mass="17577">MMLMFRAKPPESWLPKVIANLGTVLVDHAHLERKAAKSALTLQRYQQLSTRLEELTSIAIEELEHFNLVLKLLEKREIPFGQAISSPWLSGIMNTIRKGQNEQVIDHLLCAAMIEGRSCEKFQILSEALVSVDAPLAKFYASLVESEGNHYAAYLL</sequence>
<proteinExistence type="predicted"/>
<dbReference type="Gene3D" id="1.20.1260.10">
    <property type="match status" value="1"/>
</dbReference>
<organism evidence="1">
    <name type="scientific">marine metagenome</name>
    <dbReference type="NCBI Taxonomy" id="408172"/>
    <lineage>
        <taxon>unclassified sequences</taxon>
        <taxon>metagenomes</taxon>
        <taxon>ecological metagenomes</taxon>
    </lineage>
</organism>
<dbReference type="InterPro" id="IPR009078">
    <property type="entry name" value="Ferritin-like_SF"/>
</dbReference>
<evidence type="ECO:0008006" key="2">
    <source>
        <dbReference type="Google" id="ProtNLM"/>
    </source>
</evidence>
<dbReference type="GO" id="GO:0006400">
    <property type="term" value="P:tRNA modification"/>
    <property type="evidence" value="ECO:0007669"/>
    <property type="project" value="InterPro"/>
</dbReference>
<dbReference type="EMBL" id="UINC01055667">
    <property type="protein sequence ID" value="SVB74814.1"/>
    <property type="molecule type" value="Genomic_DNA"/>
</dbReference>
<feature type="non-terminal residue" evidence="1">
    <location>
        <position position="156"/>
    </location>
</feature>
<evidence type="ECO:0000313" key="1">
    <source>
        <dbReference type="EMBL" id="SVB74814.1"/>
    </source>
</evidence>
<reference evidence="1" key="1">
    <citation type="submission" date="2018-05" db="EMBL/GenBank/DDBJ databases">
        <authorList>
            <person name="Lanie J.A."/>
            <person name="Ng W.-L."/>
            <person name="Kazmierczak K.M."/>
            <person name="Andrzejewski T.M."/>
            <person name="Davidsen T.M."/>
            <person name="Wayne K.J."/>
            <person name="Tettelin H."/>
            <person name="Glass J.I."/>
            <person name="Rusch D."/>
            <person name="Podicherti R."/>
            <person name="Tsui H.-C.T."/>
            <person name="Winkler M.E."/>
        </authorList>
    </citation>
    <scope>NUCLEOTIDE SEQUENCE</scope>
</reference>
<dbReference type="SUPFAM" id="SSF47240">
    <property type="entry name" value="Ferritin-like"/>
    <property type="match status" value="1"/>
</dbReference>
<accession>A0A382GJ91</accession>
<dbReference type="GO" id="GO:0045301">
    <property type="term" value="F:tRNA 2-(methylsulfanyl)-N(6)-isopentenyladenosine(37) hydroxylase activity"/>
    <property type="evidence" value="ECO:0007669"/>
    <property type="project" value="InterPro"/>
</dbReference>